<dbReference type="EMBL" id="LMWU01000090">
    <property type="protein sequence ID" value="KUN52661.1"/>
    <property type="molecule type" value="Genomic_DNA"/>
</dbReference>
<sequence>MREAILRLAGALTSVTALPPLLDAAVRRLENSSWPDVAGRWSRLTPSGFPVELTAVAGDGLHWTAEVAGPELPEADRLHRAAALLGASDQAPPSELIGRLAATQSRADLRFGVWIGGREFPDAAPRLKLYAEVPALTGLLTAEVIPAHVQAAWHRLPTGTVPRMLGVEPARGRYELYARLPTHDVLDLLAFLHTAGHPSALRVLDTGLPDGLRRLTGRRLGLSMAWTTGSSITLALFASARTLFPAAPDALLALAPVLERVRELHVRLALVTIGLDPACDTPSISVGLVPAPSRPPLPGYSRRATA</sequence>
<proteinExistence type="predicted"/>
<accession>A0A117QVS9</accession>
<evidence type="ECO:0000313" key="2">
    <source>
        <dbReference type="Proteomes" id="UP000053669"/>
    </source>
</evidence>
<organism evidence="1 2">
    <name type="scientific">Streptomyces canus</name>
    <dbReference type="NCBI Taxonomy" id="58343"/>
    <lineage>
        <taxon>Bacteria</taxon>
        <taxon>Bacillati</taxon>
        <taxon>Actinomycetota</taxon>
        <taxon>Actinomycetes</taxon>
        <taxon>Kitasatosporales</taxon>
        <taxon>Streptomycetaceae</taxon>
        <taxon>Streptomyces</taxon>
        <taxon>Streptomyces aurantiacus group</taxon>
    </lineage>
</organism>
<reference evidence="1 2" key="1">
    <citation type="submission" date="2015-10" db="EMBL/GenBank/DDBJ databases">
        <title>Draft genome sequence of Streptomyces canus DSM 40017, type strain for the species Streptomyces canus.</title>
        <authorList>
            <person name="Ruckert C."/>
            <person name="Winkler A."/>
            <person name="Kalinowski J."/>
            <person name="Kampfer P."/>
            <person name="Glaeser S."/>
        </authorList>
    </citation>
    <scope>NUCLEOTIDE SEQUENCE [LARGE SCALE GENOMIC DNA]</scope>
    <source>
        <strain evidence="1 2">DSM 40017</strain>
    </source>
</reference>
<gene>
    <name evidence="1" type="ORF">AQJ46_50735</name>
</gene>
<protein>
    <submittedName>
        <fullName evidence="1">Uncharacterized protein</fullName>
    </submittedName>
</protein>
<comment type="caution">
    <text evidence="1">The sequence shown here is derived from an EMBL/GenBank/DDBJ whole genome shotgun (WGS) entry which is preliminary data.</text>
</comment>
<evidence type="ECO:0000313" key="1">
    <source>
        <dbReference type="EMBL" id="KUN52661.1"/>
    </source>
</evidence>
<dbReference type="STRING" id="58343.AQJ46_50735"/>
<name>A0A117QVS9_9ACTN</name>
<dbReference type="AlphaFoldDB" id="A0A117QVS9"/>
<dbReference type="RefSeq" id="WP_059212157.1">
    <property type="nucleotide sequence ID" value="NZ_KQ948696.1"/>
</dbReference>
<dbReference type="Proteomes" id="UP000053669">
    <property type="component" value="Unassembled WGS sequence"/>
</dbReference>